<organism evidence="8 9">
    <name type="scientific">Eiseniibacteriota bacterium</name>
    <dbReference type="NCBI Taxonomy" id="2212470"/>
    <lineage>
        <taxon>Bacteria</taxon>
        <taxon>Candidatus Eiseniibacteriota</taxon>
    </lineage>
</organism>
<dbReference type="Pfam" id="PF00082">
    <property type="entry name" value="Peptidase_S8"/>
    <property type="match status" value="1"/>
</dbReference>
<protein>
    <submittedName>
        <fullName evidence="8">S8 family serine peptidase</fullName>
    </submittedName>
</protein>
<dbReference type="InterPro" id="IPR000209">
    <property type="entry name" value="Peptidase_S8/S53_dom"/>
</dbReference>
<dbReference type="Gene3D" id="2.60.40.4070">
    <property type="match status" value="1"/>
</dbReference>
<evidence type="ECO:0000313" key="9">
    <source>
        <dbReference type="Proteomes" id="UP000697710"/>
    </source>
</evidence>
<dbReference type="PANTHER" id="PTHR43399">
    <property type="entry name" value="SUBTILISIN-RELATED"/>
    <property type="match status" value="1"/>
</dbReference>
<dbReference type="SUPFAM" id="SSF49785">
    <property type="entry name" value="Galactose-binding domain-like"/>
    <property type="match status" value="1"/>
</dbReference>
<evidence type="ECO:0000256" key="5">
    <source>
        <dbReference type="PROSITE-ProRule" id="PRU01240"/>
    </source>
</evidence>
<feature type="domain" description="Peptidase S8/S53" evidence="6">
    <location>
        <begin position="104"/>
        <end position="356"/>
    </location>
</feature>
<dbReference type="PRINTS" id="PR00723">
    <property type="entry name" value="SUBTILISIN"/>
</dbReference>
<evidence type="ECO:0000256" key="4">
    <source>
        <dbReference type="ARBA" id="ARBA00022825"/>
    </source>
</evidence>
<dbReference type="Gene3D" id="2.60.120.380">
    <property type="match status" value="1"/>
</dbReference>
<dbReference type="InterPro" id="IPR036852">
    <property type="entry name" value="Peptidase_S8/S53_dom_sf"/>
</dbReference>
<evidence type="ECO:0000259" key="7">
    <source>
        <dbReference type="Pfam" id="PF13860"/>
    </source>
</evidence>
<dbReference type="InterPro" id="IPR008979">
    <property type="entry name" value="Galactose-bd-like_sf"/>
</dbReference>
<name>A0A956M1N2_UNCEI</name>
<dbReference type="SUPFAM" id="SSF52743">
    <property type="entry name" value="Subtilisin-like"/>
    <property type="match status" value="1"/>
</dbReference>
<dbReference type="InterPro" id="IPR025965">
    <property type="entry name" value="FlgD/Vpr_Ig-like"/>
</dbReference>
<gene>
    <name evidence="8" type="ORF">KC729_14645</name>
</gene>
<keyword evidence="2 5" id="KW-0645">Protease</keyword>
<dbReference type="Pfam" id="PF13860">
    <property type="entry name" value="FlgD_ig"/>
    <property type="match status" value="1"/>
</dbReference>
<comment type="caution">
    <text evidence="8">The sequence shown here is derived from an EMBL/GenBank/DDBJ whole genome shotgun (WGS) entry which is preliminary data.</text>
</comment>
<feature type="active site" description="Charge relay system" evidence="5">
    <location>
        <position position="110"/>
    </location>
</feature>
<dbReference type="Proteomes" id="UP000697710">
    <property type="component" value="Unassembled WGS sequence"/>
</dbReference>
<reference evidence="8" key="2">
    <citation type="journal article" date="2021" name="Microbiome">
        <title>Successional dynamics and alternative stable states in a saline activated sludge microbial community over 9 years.</title>
        <authorList>
            <person name="Wang Y."/>
            <person name="Ye J."/>
            <person name="Ju F."/>
            <person name="Liu L."/>
            <person name="Boyd J.A."/>
            <person name="Deng Y."/>
            <person name="Parks D.H."/>
            <person name="Jiang X."/>
            <person name="Yin X."/>
            <person name="Woodcroft B.J."/>
            <person name="Tyson G.W."/>
            <person name="Hugenholtz P."/>
            <person name="Polz M.F."/>
            <person name="Zhang T."/>
        </authorList>
    </citation>
    <scope>NUCLEOTIDE SEQUENCE</scope>
    <source>
        <strain evidence="8">HKST-UBA01</strain>
    </source>
</reference>
<evidence type="ECO:0000256" key="2">
    <source>
        <dbReference type="ARBA" id="ARBA00022670"/>
    </source>
</evidence>
<dbReference type="EMBL" id="JAGQHR010000516">
    <property type="protein sequence ID" value="MCA9728927.1"/>
    <property type="molecule type" value="Genomic_DNA"/>
</dbReference>
<dbReference type="PROSITE" id="PS51892">
    <property type="entry name" value="SUBTILASE"/>
    <property type="match status" value="1"/>
</dbReference>
<comment type="similarity">
    <text evidence="1 5">Belongs to the peptidase S8 family.</text>
</comment>
<feature type="domain" description="FlgD/Vpr Ig-like" evidence="7">
    <location>
        <begin position="651"/>
        <end position="695"/>
    </location>
</feature>
<evidence type="ECO:0000259" key="6">
    <source>
        <dbReference type="Pfam" id="PF00082"/>
    </source>
</evidence>
<feature type="non-terminal residue" evidence="8">
    <location>
        <position position="1"/>
    </location>
</feature>
<feature type="active site" description="Charge relay system" evidence="5">
    <location>
        <position position="303"/>
    </location>
</feature>
<proteinExistence type="inferred from homology"/>
<dbReference type="InterPro" id="IPR051048">
    <property type="entry name" value="Peptidase_S8/S53_subtilisin"/>
</dbReference>
<reference evidence="8" key="1">
    <citation type="submission" date="2020-04" db="EMBL/GenBank/DDBJ databases">
        <authorList>
            <person name="Zhang T."/>
        </authorList>
    </citation>
    <scope>NUCLEOTIDE SEQUENCE</scope>
    <source>
        <strain evidence="8">HKST-UBA01</strain>
    </source>
</reference>
<evidence type="ECO:0000256" key="3">
    <source>
        <dbReference type="ARBA" id="ARBA00022801"/>
    </source>
</evidence>
<dbReference type="PANTHER" id="PTHR43399:SF4">
    <property type="entry name" value="CELL WALL-ASSOCIATED PROTEASE"/>
    <property type="match status" value="1"/>
</dbReference>
<dbReference type="InterPro" id="IPR015500">
    <property type="entry name" value="Peptidase_S8_subtilisin-rel"/>
</dbReference>
<dbReference type="GO" id="GO:0004252">
    <property type="term" value="F:serine-type endopeptidase activity"/>
    <property type="evidence" value="ECO:0007669"/>
    <property type="project" value="UniProtKB-UniRule"/>
</dbReference>
<dbReference type="AlphaFoldDB" id="A0A956M1N2"/>
<accession>A0A956M1N2</accession>
<evidence type="ECO:0000313" key="8">
    <source>
        <dbReference type="EMBL" id="MCA9728927.1"/>
    </source>
</evidence>
<dbReference type="Gene3D" id="3.40.50.200">
    <property type="entry name" value="Peptidase S8/S53 domain"/>
    <property type="match status" value="1"/>
</dbReference>
<evidence type="ECO:0000256" key="1">
    <source>
        <dbReference type="ARBA" id="ARBA00011073"/>
    </source>
</evidence>
<sequence>TRARLIDLGAEIVAPLPTFPGFTLRISDSQIFAMAGLDAVLWISEGLPVPESENDGVRVRIGVEDVQAPPYSLSGAGVITALADGGTVFPHQDFASRFTQVETDAAVAAHSTHVTGTMAGDGALSASRGGAPLAWRGMAPAAQIFGWDYFDDVISEMRDAAGTYAVQVHNDSWGYGVGASNCDIFGDYDFIAPDLDSLVLGSGGRPMTIVFSAGNERDDADCPLTEGGYGCINPPKPAKNILVVGATNSDDDTMTEFSSWGPVDDGRIRPDVCAPGCENGGEGYIHSTLNNDTYGGPGWCGTSMAAAAASGSVALLYEAYNGRYGEFSFPSMLQAMLCDTAVDLGNAGPDYRFGHGRINVRAAARAILADTQVAFDVSQDDVIEFPFHVPGGLIGLPRLVIVLAWDDPDGAPNADPALVNDLDLVLVDPEGTEIRPWVLDPALPSLPAVQGVDSLNNVENISVTTPTPGTWSARVLGTNVPEGPQLASIVGFDLYPPESPDSFEVVGPTPVSLGLTWMQDVPVDFTGNLIVRLEGGAVWDGPVDGQIFSEGEVIEPGVTVIYRRNEDHATVPFVDSGLDPATTYGYVAYAFDDMRTYSPGITTEGTTGSPTSVDPSDSAPRFFLDRPRPNPAGLGDDRVDVLFGLGVAGPARLAIYDPAGRLVRMLVDETLPAGTHSVSWNGRDERGHRVSSGIFFYRLQTGGDRETRQVSWIR</sequence>
<dbReference type="GO" id="GO:0006508">
    <property type="term" value="P:proteolysis"/>
    <property type="evidence" value="ECO:0007669"/>
    <property type="project" value="UniProtKB-KW"/>
</dbReference>
<keyword evidence="4 5" id="KW-0720">Serine protease</keyword>
<feature type="active site" description="Charge relay system" evidence="5">
    <location>
        <position position="84"/>
    </location>
</feature>
<keyword evidence="3 5" id="KW-0378">Hydrolase</keyword>